<protein>
    <submittedName>
        <fullName evidence="2">Heat shock 16</fullName>
    </submittedName>
</protein>
<feature type="region of interest" description="Disordered" evidence="1">
    <location>
        <begin position="25"/>
        <end position="139"/>
    </location>
</feature>
<dbReference type="OrthoDB" id="5511210at2759"/>
<keyword evidence="3" id="KW-1185">Reference proteome</keyword>
<evidence type="ECO:0000313" key="3">
    <source>
        <dbReference type="Proteomes" id="UP000266234"/>
    </source>
</evidence>
<accession>A0A395RQC1</accession>
<dbReference type="AlphaFoldDB" id="A0A395RQC1"/>
<feature type="compositionally biased region" description="Pro residues" evidence="1">
    <location>
        <begin position="58"/>
        <end position="73"/>
    </location>
</feature>
<gene>
    <name evidence="2" type="ORF">FLONG3_10355</name>
</gene>
<sequence length="139" mass="15100">MSPQQNPYNNTNFWDFVQHFDPYQGAGRGVDHQTDTPFPSFMAGFPFGGPGVGAPGPHHGPPRGPRGPPPPPEADGFVWGPWYSGENTPNSRTQNEQRQQQNEATSDGSRPSEETLNVPDPEEVAPEENHCGAGPQWPG</sequence>
<feature type="compositionally biased region" description="Low complexity" evidence="1">
    <location>
        <begin position="92"/>
        <end position="105"/>
    </location>
</feature>
<reference evidence="2 3" key="1">
    <citation type="journal article" date="2018" name="PLoS Pathog.">
        <title>Evolution of structural diversity of trichothecenes, a family of toxins produced by plant pathogenic and entomopathogenic fungi.</title>
        <authorList>
            <person name="Proctor R.H."/>
            <person name="McCormick S.P."/>
            <person name="Kim H.S."/>
            <person name="Cardoza R.E."/>
            <person name="Stanley A.M."/>
            <person name="Lindo L."/>
            <person name="Kelly A."/>
            <person name="Brown D.W."/>
            <person name="Lee T."/>
            <person name="Vaughan M.M."/>
            <person name="Alexander N.J."/>
            <person name="Busman M."/>
            <person name="Gutierrez S."/>
        </authorList>
    </citation>
    <scope>NUCLEOTIDE SEQUENCE [LARGE SCALE GENOMIC DNA]</scope>
    <source>
        <strain evidence="2 3">NRRL 20695</strain>
    </source>
</reference>
<proteinExistence type="predicted"/>
<feature type="non-terminal residue" evidence="2">
    <location>
        <position position="139"/>
    </location>
</feature>
<evidence type="ECO:0000256" key="1">
    <source>
        <dbReference type="SAM" id="MobiDB-lite"/>
    </source>
</evidence>
<dbReference type="STRING" id="694270.A0A395RQC1"/>
<keyword evidence="2" id="KW-0346">Stress response</keyword>
<name>A0A395RQC1_9HYPO</name>
<evidence type="ECO:0000313" key="2">
    <source>
        <dbReference type="EMBL" id="RGP62052.1"/>
    </source>
</evidence>
<dbReference type="EMBL" id="PXOG01000296">
    <property type="protein sequence ID" value="RGP62052.1"/>
    <property type="molecule type" value="Genomic_DNA"/>
</dbReference>
<organism evidence="2 3">
    <name type="scientific">Fusarium longipes</name>
    <dbReference type="NCBI Taxonomy" id="694270"/>
    <lineage>
        <taxon>Eukaryota</taxon>
        <taxon>Fungi</taxon>
        <taxon>Dikarya</taxon>
        <taxon>Ascomycota</taxon>
        <taxon>Pezizomycotina</taxon>
        <taxon>Sordariomycetes</taxon>
        <taxon>Hypocreomycetidae</taxon>
        <taxon>Hypocreales</taxon>
        <taxon>Nectriaceae</taxon>
        <taxon>Fusarium</taxon>
    </lineage>
</organism>
<dbReference type="Proteomes" id="UP000266234">
    <property type="component" value="Unassembled WGS sequence"/>
</dbReference>
<comment type="caution">
    <text evidence="2">The sequence shown here is derived from an EMBL/GenBank/DDBJ whole genome shotgun (WGS) entry which is preliminary data.</text>
</comment>